<dbReference type="SUPFAM" id="SSF143422">
    <property type="entry name" value="Transposase IS200-like"/>
    <property type="match status" value="1"/>
</dbReference>
<dbReference type="Proteomes" id="UP000192783">
    <property type="component" value="Unassembled WGS sequence"/>
</dbReference>
<proteinExistence type="predicted"/>
<organism evidence="2 3">
    <name type="scientific">Desulfacinum hydrothermale DSM 13146</name>
    <dbReference type="NCBI Taxonomy" id="1121390"/>
    <lineage>
        <taxon>Bacteria</taxon>
        <taxon>Pseudomonadati</taxon>
        <taxon>Thermodesulfobacteriota</taxon>
        <taxon>Syntrophobacteria</taxon>
        <taxon>Syntrophobacterales</taxon>
        <taxon>Syntrophobacteraceae</taxon>
        <taxon>Desulfacinum</taxon>
    </lineage>
</organism>
<dbReference type="EMBL" id="FWXF01000007">
    <property type="protein sequence ID" value="SMC22977.1"/>
    <property type="molecule type" value="Genomic_DNA"/>
</dbReference>
<protein>
    <recommendedName>
        <fullName evidence="4">Transposase IS200 like</fullName>
    </recommendedName>
</protein>
<evidence type="ECO:0000256" key="1">
    <source>
        <dbReference type="SAM" id="MobiDB-lite"/>
    </source>
</evidence>
<dbReference type="GO" id="GO:0003677">
    <property type="term" value="F:DNA binding"/>
    <property type="evidence" value="ECO:0007669"/>
    <property type="project" value="InterPro"/>
</dbReference>
<name>A0A1W1XGL9_9BACT</name>
<dbReference type="InterPro" id="IPR036515">
    <property type="entry name" value="Transposase_17_sf"/>
</dbReference>
<gene>
    <name evidence="2" type="ORF">SAMN02746041_01609</name>
</gene>
<evidence type="ECO:0000313" key="3">
    <source>
        <dbReference type="Proteomes" id="UP000192783"/>
    </source>
</evidence>
<keyword evidence="3" id="KW-1185">Reference proteome</keyword>
<dbReference type="Gene3D" id="3.30.70.1290">
    <property type="entry name" value="Transposase IS200-like"/>
    <property type="match status" value="1"/>
</dbReference>
<sequence length="169" mass="18974">MKHQPGRLGSCGSARKVLPSQSSVFPVMSSPGSPPPGSTGLQPGKENHAYKGWYSRGYLPHLDAPALLQSVTFRLADSLPQERLPQLEREPATKPVNEREKWRRQRIEAWLDLGMGCCALRHPRLAALVQNNLLYFDGSRYRLLAWCVMPNHVHVLIEQQAPLSKMVQS</sequence>
<dbReference type="GO" id="GO:0006313">
    <property type="term" value="P:DNA transposition"/>
    <property type="evidence" value="ECO:0007669"/>
    <property type="project" value="InterPro"/>
</dbReference>
<dbReference type="GO" id="GO:0004803">
    <property type="term" value="F:transposase activity"/>
    <property type="evidence" value="ECO:0007669"/>
    <property type="project" value="InterPro"/>
</dbReference>
<evidence type="ECO:0008006" key="4">
    <source>
        <dbReference type="Google" id="ProtNLM"/>
    </source>
</evidence>
<feature type="compositionally biased region" description="Low complexity" evidence="1">
    <location>
        <begin position="22"/>
        <end position="31"/>
    </location>
</feature>
<reference evidence="2 3" key="1">
    <citation type="submission" date="2017-04" db="EMBL/GenBank/DDBJ databases">
        <authorList>
            <person name="Afonso C.L."/>
            <person name="Miller P.J."/>
            <person name="Scott M.A."/>
            <person name="Spackman E."/>
            <person name="Goraichik I."/>
            <person name="Dimitrov K.M."/>
            <person name="Suarez D.L."/>
            <person name="Swayne D.E."/>
        </authorList>
    </citation>
    <scope>NUCLEOTIDE SEQUENCE [LARGE SCALE GENOMIC DNA]</scope>
    <source>
        <strain evidence="2 3">DSM 13146</strain>
    </source>
</reference>
<dbReference type="STRING" id="1121390.SAMN02746041_01609"/>
<feature type="region of interest" description="Disordered" evidence="1">
    <location>
        <begin position="21"/>
        <end position="46"/>
    </location>
</feature>
<evidence type="ECO:0000313" key="2">
    <source>
        <dbReference type="EMBL" id="SMC22977.1"/>
    </source>
</evidence>
<dbReference type="AlphaFoldDB" id="A0A1W1XGL9"/>
<accession>A0A1W1XGL9</accession>